<dbReference type="EMBL" id="QVID01000002">
    <property type="protein sequence ID" value="RFN58454.1"/>
    <property type="molecule type" value="Genomic_DNA"/>
</dbReference>
<dbReference type="RefSeq" id="WP_117160400.1">
    <property type="nucleotide sequence ID" value="NZ_QVID01000002.1"/>
</dbReference>
<dbReference type="Pfam" id="PF12704">
    <property type="entry name" value="MacB_PCD"/>
    <property type="match status" value="1"/>
</dbReference>
<evidence type="ECO:0000313" key="10">
    <source>
        <dbReference type="EMBL" id="RFN58454.1"/>
    </source>
</evidence>
<gene>
    <name evidence="10" type="ORF">DZ858_14650</name>
</gene>
<evidence type="ECO:0000256" key="3">
    <source>
        <dbReference type="ARBA" id="ARBA00022692"/>
    </source>
</evidence>
<keyword evidence="11" id="KW-1185">Reference proteome</keyword>
<dbReference type="OrthoDB" id="9770036at2"/>
<feature type="transmembrane region" description="Helical" evidence="7">
    <location>
        <begin position="376"/>
        <end position="396"/>
    </location>
</feature>
<feature type="domain" description="MacB-like periplasmic core" evidence="9">
    <location>
        <begin position="23"/>
        <end position="249"/>
    </location>
</feature>
<dbReference type="InterPro" id="IPR025857">
    <property type="entry name" value="MacB_PCD"/>
</dbReference>
<evidence type="ECO:0000256" key="7">
    <source>
        <dbReference type="SAM" id="Phobius"/>
    </source>
</evidence>
<proteinExistence type="inferred from homology"/>
<evidence type="ECO:0000313" key="11">
    <source>
        <dbReference type="Proteomes" id="UP000261082"/>
    </source>
</evidence>
<dbReference type="GO" id="GO:0022857">
    <property type="term" value="F:transmembrane transporter activity"/>
    <property type="evidence" value="ECO:0007669"/>
    <property type="project" value="TreeGrafter"/>
</dbReference>
<dbReference type="InterPro" id="IPR003838">
    <property type="entry name" value="ABC3_permease_C"/>
</dbReference>
<comment type="similarity">
    <text evidence="6">Belongs to the ABC-4 integral membrane protein family.</text>
</comment>
<evidence type="ECO:0000256" key="5">
    <source>
        <dbReference type="ARBA" id="ARBA00023136"/>
    </source>
</evidence>
<organism evidence="10 11">
    <name type="scientific">Marixanthomonas ophiurae</name>
    <dbReference type="NCBI Taxonomy" id="387659"/>
    <lineage>
        <taxon>Bacteria</taxon>
        <taxon>Pseudomonadati</taxon>
        <taxon>Bacteroidota</taxon>
        <taxon>Flavobacteriia</taxon>
        <taxon>Flavobacteriales</taxon>
        <taxon>Flavobacteriaceae</taxon>
        <taxon>Marixanthomonas</taxon>
    </lineage>
</organism>
<comment type="caution">
    <text evidence="10">The sequence shown here is derived from an EMBL/GenBank/DDBJ whole genome shotgun (WGS) entry which is preliminary data.</text>
</comment>
<dbReference type="Pfam" id="PF02687">
    <property type="entry name" value="FtsX"/>
    <property type="match status" value="1"/>
</dbReference>
<feature type="transmembrane region" description="Helical" evidence="7">
    <location>
        <begin position="20"/>
        <end position="44"/>
    </location>
</feature>
<keyword evidence="3 7" id="KW-0812">Transmembrane</keyword>
<sequence>MFSLFRENVRIALDSIRSQLLRTILTVVIIAIGIWALVGILSAVKVLENTIADNFASMGANTFNVQRYELEVQSQRGGERKKINPIISYNDVREFVDKYNYPLTQTAISFRGTAGAEVKYESEKTDPEVQVYGVNEHYLLNTGTEVERGRNFTFFDVQNNNKVCLLGSDFLKNLFGNENPLNKIVSIRGVKFKVIGVLESKGSTFGNNQDLKVLIPIQVARGIFTDPNINYNISVRVDNKEIMQGAQDEAIITFRNIRGLNPVEENNFGLLRSDDLLNQIAEIGLYMSTAAWIISIITILGSSIALMNIMLVSVTERTREIGVRKALGAKRSTISTQFFMETIVIGQFGSILGILLGILTGFVFAKAFDFDFSLPWTAIIWATIITFIVAVIAGSYPATKAAKLDPIESLRYE</sequence>
<reference evidence="10 11" key="1">
    <citation type="journal article" date="2007" name="Int. J. Syst. Evol. Microbiol.">
        <title>Marixanthomonas ophiurae gen. nov., sp. nov., a marine bacterium of the family Flavobacteriaceae isolated from a deep-sea brittle star.</title>
        <authorList>
            <person name="Romanenko L.A."/>
            <person name="Uchino M."/>
            <person name="Frolova G.M."/>
            <person name="Mikhailov V.V."/>
        </authorList>
    </citation>
    <scope>NUCLEOTIDE SEQUENCE [LARGE SCALE GENOMIC DNA]</scope>
    <source>
        <strain evidence="10 11">KMM 3046</strain>
    </source>
</reference>
<dbReference type="PANTHER" id="PTHR30572">
    <property type="entry name" value="MEMBRANE COMPONENT OF TRANSPORTER-RELATED"/>
    <property type="match status" value="1"/>
</dbReference>
<feature type="transmembrane region" description="Helical" evidence="7">
    <location>
        <begin position="338"/>
        <end position="364"/>
    </location>
</feature>
<dbReference type="PANTHER" id="PTHR30572:SF4">
    <property type="entry name" value="ABC TRANSPORTER PERMEASE YTRF"/>
    <property type="match status" value="1"/>
</dbReference>
<evidence type="ECO:0000259" key="9">
    <source>
        <dbReference type="Pfam" id="PF12704"/>
    </source>
</evidence>
<name>A0A3E1Q8L2_9FLAO</name>
<keyword evidence="4 7" id="KW-1133">Transmembrane helix</keyword>
<evidence type="ECO:0000256" key="4">
    <source>
        <dbReference type="ARBA" id="ARBA00022989"/>
    </source>
</evidence>
<comment type="subcellular location">
    <subcellularLocation>
        <location evidence="1">Cell membrane</location>
        <topology evidence="1">Multi-pass membrane protein</topology>
    </subcellularLocation>
</comment>
<dbReference type="InterPro" id="IPR050250">
    <property type="entry name" value="Macrolide_Exporter_MacB"/>
</dbReference>
<accession>A0A3E1Q8L2</accession>
<evidence type="ECO:0000256" key="1">
    <source>
        <dbReference type="ARBA" id="ARBA00004651"/>
    </source>
</evidence>
<dbReference type="AlphaFoldDB" id="A0A3E1Q8L2"/>
<dbReference type="Proteomes" id="UP000261082">
    <property type="component" value="Unassembled WGS sequence"/>
</dbReference>
<dbReference type="GO" id="GO:0005886">
    <property type="term" value="C:plasma membrane"/>
    <property type="evidence" value="ECO:0007669"/>
    <property type="project" value="UniProtKB-SubCell"/>
</dbReference>
<feature type="transmembrane region" description="Helical" evidence="7">
    <location>
        <begin position="290"/>
        <end position="314"/>
    </location>
</feature>
<keyword evidence="5 7" id="KW-0472">Membrane</keyword>
<evidence type="ECO:0000256" key="2">
    <source>
        <dbReference type="ARBA" id="ARBA00022475"/>
    </source>
</evidence>
<evidence type="ECO:0000256" key="6">
    <source>
        <dbReference type="ARBA" id="ARBA00038076"/>
    </source>
</evidence>
<feature type="domain" description="ABC3 transporter permease C-terminal" evidence="8">
    <location>
        <begin position="292"/>
        <end position="406"/>
    </location>
</feature>
<keyword evidence="2" id="KW-1003">Cell membrane</keyword>
<protein>
    <submittedName>
        <fullName evidence="10">ABC transporter permease</fullName>
    </submittedName>
</protein>
<evidence type="ECO:0000259" key="8">
    <source>
        <dbReference type="Pfam" id="PF02687"/>
    </source>
</evidence>